<dbReference type="HAMAP" id="MF_02003">
    <property type="entry name" value="Ile_tRNA_synth_type2"/>
    <property type="match status" value="1"/>
</dbReference>
<keyword evidence="5 11" id="KW-0862">Zinc</keyword>
<dbReference type="InterPro" id="IPR009080">
    <property type="entry name" value="tRNAsynth_Ia_anticodon-bd"/>
</dbReference>
<comment type="function">
    <text evidence="9 11">Catalyzes the attachment of isoleucine to tRNA(Ile). As IleRS can inadvertently accommodate and process structurally similar amino acids such as valine, to avoid such errors it has two additional distinct tRNA(Ile)-dependent editing activities. One activity is designated as 'pretransfer' editing and involves the hydrolysis of activated Val-AMP. The other activity is designated 'posttransfer' editing and involves deacylation of mischarged Val-tRNA(Ile).</text>
</comment>
<evidence type="ECO:0000259" key="12">
    <source>
        <dbReference type="Pfam" id="PF00133"/>
    </source>
</evidence>
<gene>
    <name evidence="11" type="primary">ileS</name>
    <name evidence="14" type="ordered locus">Ftrac_2465</name>
</gene>
<evidence type="ECO:0000256" key="5">
    <source>
        <dbReference type="ARBA" id="ARBA00022833"/>
    </source>
</evidence>
<comment type="cofactor">
    <cofactor evidence="11">
        <name>Zn(2+)</name>
        <dbReference type="ChEBI" id="CHEBI:29105"/>
    </cofactor>
</comment>
<evidence type="ECO:0000256" key="11">
    <source>
        <dbReference type="HAMAP-Rule" id="MF_02003"/>
    </source>
</evidence>
<keyword evidence="6 11" id="KW-0067">ATP-binding</keyword>
<comment type="domain">
    <text evidence="11">IleRS has two distinct active sites: one for aminoacylation and one for editing. The misactivated valine is translocated from the active site to the editing site, which sterically excludes the correctly activated isoleucine. The single editing site contains two valyl binding pockets, one specific for each substrate (Val-AMP or Val-tRNA(Ile)).</text>
</comment>
<organism evidence="14 15">
    <name type="scientific">Marivirga tractuosa (strain ATCC 23168 / DSM 4126 / NBRC 15989 / NCIMB 1408 / VKM B-1430 / H-43)</name>
    <name type="common">Microscilla tractuosa</name>
    <name type="synonym">Flexibacter tractuosus</name>
    <dbReference type="NCBI Taxonomy" id="643867"/>
    <lineage>
        <taxon>Bacteria</taxon>
        <taxon>Pseudomonadati</taxon>
        <taxon>Bacteroidota</taxon>
        <taxon>Cytophagia</taxon>
        <taxon>Cytophagales</taxon>
        <taxon>Marivirgaceae</taxon>
        <taxon>Marivirga</taxon>
    </lineage>
</organism>
<dbReference type="NCBIfam" id="TIGR00392">
    <property type="entry name" value="ileS"/>
    <property type="match status" value="1"/>
</dbReference>
<evidence type="ECO:0000313" key="14">
    <source>
        <dbReference type="EMBL" id="ADR22443.1"/>
    </source>
</evidence>
<evidence type="ECO:0000256" key="6">
    <source>
        <dbReference type="ARBA" id="ARBA00022840"/>
    </source>
</evidence>
<dbReference type="KEGG" id="mtt:Ftrac_2465"/>
<dbReference type="CDD" id="cd07961">
    <property type="entry name" value="Anticodon_Ia_Ile_ABEc"/>
    <property type="match status" value="1"/>
</dbReference>
<accession>E4TN29</accession>
<dbReference type="Proteomes" id="UP000008720">
    <property type="component" value="Chromosome"/>
</dbReference>
<dbReference type="HOGENOM" id="CLU_001493_1_1_10"/>
<evidence type="ECO:0000313" key="15">
    <source>
        <dbReference type="Proteomes" id="UP000008720"/>
    </source>
</evidence>
<dbReference type="Gene3D" id="1.10.730.10">
    <property type="entry name" value="Isoleucyl-tRNA Synthetase, Domain 1"/>
    <property type="match status" value="1"/>
</dbReference>
<feature type="short sequence motif" description="'KMSKS' region" evidence="11">
    <location>
        <begin position="665"/>
        <end position="669"/>
    </location>
</feature>
<dbReference type="InterPro" id="IPR014729">
    <property type="entry name" value="Rossmann-like_a/b/a_fold"/>
</dbReference>
<feature type="binding site" evidence="11">
    <location>
        <position position="668"/>
    </location>
    <ligand>
        <name>ATP</name>
        <dbReference type="ChEBI" id="CHEBI:30616"/>
    </ligand>
</feature>
<evidence type="ECO:0000256" key="9">
    <source>
        <dbReference type="ARBA" id="ARBA00025217"/>
    </source>
</evidence>
<dbReference type="GO" id="GO:0008270">
    <property type="term" value="F:zinc ion binding"/>
    <property type="evidence" value="ECO:0007669"/>
    <property type="project" value="UniProtKB-UniRule"/>
</dbReference>
<dbReference type="SUPFAM" id="SSF47323">
    <property type="entry name" value="Anticodon-binding domain of a subclass of class I aminoacyl-tRNA synthetases"/>
    <property type="match status" value="1"/>
</dbReference>
<feature type="domain" description="Methionyl/Valyl/Leucyl/Isoleucyl-tRNA synthetase anticodon-binding" evidence="13">
    <location>
        <begin position="752"/>
        <end position="905"/>
    </location>
</feature>
<evidence type="ECO:0000259" key="13">
    <source>
        <dbReference type="Pfam" id="PF08264"/>
    </source>
</evidence>
<proteinExistence type="inferred from homology"/>
<dbReference type="AlphaFoldDB" id="E4TN29"/>
<comment type="subcellular location">
    <subcellularLocation>
        <location evidence="11">Cytoplasm</location>
    </subcellularLocation>
</comment>
<dbReference type="eggNOG" id="COG0060">
    <property type="taxonomic scope" value="Bacteria"/>
</dbReference>
<dbReference type="EMBL" id="CP002349">
    <property type="protein sequence ID" value="ADR22443.1"/>
    <property type="molecule type" value="Genomic_DNA"/>
</dbReference>
<dbReference type="Pfam" id="PF00133">
    <property type="entry name" value="tRNA-synt_1"/>
    <property type="match status" value="1"/>
</dbReference>
<evidence type="ECO:0000256" key="3">
    <source>
        <dbReference type="ARBA" id="ARBA00022723"/>
    </source>
</evidence>
<dbReference type="InterPro" id="IPR013155">
    <property type="entry name" value="M/V/L/I-tRNA-synth_anticd-bd"/>
</dbReference>
<evidence type="ECO:0000256" key="2">
    <source>
        <dbReference type="ARBA" id="ARBA00022598"/>
    </source>
</evidence>
<dbReference type="SUPFAM" id="SSF50677">
    <property type="entry name" value="ValRS/IleRS/LeuRS editing domain"/>
    <property type="match status" value="1"/>
</dbReference>
<dbReference type="InterPro" id="IPR033709">
    <property type="entry name" value="Anticodon_Ile_ABEc"/>
</dbReference>
<feature type="domain" description="Aminoacyl-tRNA synthetase class Ia" evidence="12">
    <location>
        <begin position="19"/>
        <end position="702"/>
    </location>
</feature>
<dbReference type="GO" id="GO:0006428">
    <property type="term" value="P:isoleucyl-tRNA aminoacylation"/>
    <property type="evidence" value="ECO:0007669"/>
    <property type="project" value="UniProtKB-UniRule"/>
</dbReference>
<feature type="short sequence motif" description="'HIGH' region" evidence="11">
    <location>
        <begin position="49"/>
        <end position="59"/>
    </location>
</feature>
<dbReference type="GO" id="GO:0000049">
    <property type="term" value="F:tRNA binding"/>
    <property type="evidence" value="ECO:0007669"/>
    <property type="project" value="InterPro"/>
</dbReference>
<dbReference type="RefSeq" id="WP_013454586.1">
    <property type="nucleotide sequence ID" value="NC_014759.1"/>
</dbReference>
<name>E4TN29_MARTH</name>
<dbReference type="Pfam" id="PF08264">
    <property type="entry name" value="Anticodon_1"/>
    <property type="match status" value="1"/>
</dbReference>
<dbReference type="Gene3D" id="3.40.50.620">
    <property type="entry name" value="HUPs"/>
    <property type="match status" value="2"/>
</dbReference>
<keyword evidence="3 11" id="KW-0479">Metal-binding</keyword>
<protein>
    <recommendedName>
        <fullName evidence="11">Isoleucine--tRNA ligase</fullName>
        <ecNumber evidence="11">6.1.1.5</ecNumber>
    </recommendedName>
    <alternativeName>
        <fullName evidence="11">Isoleucyl-tRNA synthetase</fullName>
        <shortName evidence="11">IleRS</shortName>
    </alternativeName>
</protein>
<keyword evidence="15" id="KW-1185">Reference proteome</keyword>
<keyword evidence="7 11" id="KW-0648">Protein biosynthesis</keyword>
<dbReference type="SUPFAM" id="SSF52374">
    <property type="entry name" value="Nucleotidylyl transferase"/>
    <property type="match status" value="1"/>
</dbReference>
<sequence length="1120" mass="128886">MGQYKEYKNLNYAELADEVLEFWNKNDIFQKSMTTREGKPTFTFYEGPPSANGTPGIHHVMARAVKDIFCRYKTLKGFQVKRKGGWDTHGLPVELQVEKELGITKEDIGKKITVAEYNDRCKKAVMKFKGEWDDLTRKMGYWVDLDDPYITFDRKYMETLWHLLKKFHDKNLLYKGYTVQPYSPAAGTGLSSHELNQPGCYRDVKDTSVTAQFTVKKDDKSAFLFESEEEDVRFIAWTTTPWTLPSNCALAVGEKIEYVKVKTFNQYTFEPVSVVLAKDLVSKQFNAKAKDLKLDDYKAGDKLVPFEIAQTFKGKDIVETRYEQLMPYVTSEDLEKNAFRVIPGDFVTTEDGTGIVHTASVFGADDFKVAQQNNVPAVMVKDEQGKDTPLVDKKGRFVTEVTDFAGKYVKEEYYDDATRNDPDFKPTDVLIAIKLKEDNKAFKVEKHEHSYPHCWRTDKPILYYPLDSWFIKTTAMKDRLVELNKTINWKPASTGEGRFGNWLENLVDWNLSRSRYWGTPLPIWVTEDRKEQICIGSLEELRNEVNKSVKAGFMEEELAEDFDLHRPYVDDVILTSESGQKMFREPDLIDVWFDSGAMPYAQWHYPFENNETFDKNYPADFIAEGVDQTRGWFFTLHAISGMLFDSVAYKNVIANGLVLDKEGNKMSKRLGNAINPFETIKKYGPDATRWYMIANANPWDNLKFNLQGVEEVQRKFFGTLQNTYNFFALYANLDGFTFEGESIPLEKRTESDRWILSKLNSLKKAVDVAYDDYEPTRAARLIQDFVQDDVSNWYVRLNRKRFWKGEYNEDKKAAYQSLYECLESIAILSAPIAPFYMDNLFQSLNNISNRMDFESVHLVDFPVADENIINKDLEERMFLAQHISSLTHSIRKAQKIKVRQPLHKILVPVLNDKTRKQIEAVEDLIISEVNVKSIEYIDDASGVLVKNVKPNFRKLGQHFGPKMKAVTQIINQWGQEEIAKIEQNDAFEIEVDGEQHTLTLEDVDITSQDIPGWSVASEAGITVALDISIDDDLRREGFARDLVNRIQNLRKEKGLEVQDKIAVAVKQGNELVDTAISQNKDYICSETQAVSLDLAENLTETTEIEIDDLRIELSVVVKNL</sequence>
<keyword evidence="8 11" id="KW-0030">Aminoacyl-tRNA synthetase</keyword>
<comment type="subunit">
    <text evidence="11">Monomer.</text>
</comment>
<keyword evidence="1 11" id="KW-0963">Cytoplasm</keyword>
<dbReference type="GO" id="GO:0004822">
    <property type="term" value="F:isoleucine-tRNA ligase activity"/>
    <property type="evidence" value="ECO:0007669"/>
    <property type="project" value="UniProtKB-UniRule"/>
</dbReference>
<dbReference type="STRING" id="643867.Ftrac_2465"/>
<keyword evidence="4 11" id="KW-0547">Nucleotide-binding</keyword>
<dbReference type="PRINTS" id="PR00984">
    <property type="entry name" value="TRNASYNTHILE"/>
</dbReference>
<dbReference type="GO" id="GO:0005524">
    <property type="term" value="F:ATP binding"/>
    <property type="evidence" value="ECO:0007669"/>
    <property type="project" value="UniProtKB-UniRule"/>
</dbReference>
<comment type="similarity">
    <text evidence="11">Belongs to the class-I aminoacyl-tRNA synthetase family. IleS type 2 subfamily.</text>
</comment>
<evidence type="ECO:0000256" key="4">
    <source>
        <dbReference type="ARBA" id="ARBA00022741"/>
    </source>
</evidence>
<dbReference type="CDD" id="cd00818">
    <property type="entry name" value="IleRS_core"/>
    <property type="match status" value="1"/>
</dbReference>
<dbReference type="FunFam" id="3.40.50.620:FF:000075">
    <property type="entry name" value="Isoleucine--tRNA ligase"/>
    <property type="match status" value="1"/>
</dbReference>
<evidence type="ECO:0000256" key="8">
    <source>
        <dbReference type="ARBA" id="ARBA00023146"/>
    </source>
</evidence>
<dbReference type="PANTHER" id="PTHR42780">
    <property type="entry name" value="SOLEUCYL-TRNA SYNTHETASE"/>
    <property type="match status" value="1"/>
</dbReference>
<dbReference type="EC" id="6.1.1.5" evidence="11"/>
<evidence type="ECO:0000256" key="7">
    <source>
        <dbReference type="ARBA" id="ARBA00022917"/>
    </source>
</evidence>
<dbReference type="OrthoDB" id="9810365at2"/>
<dbReference type="GO" id="GO:0005737">
    <property type="term" value="C:cytoplasm"/>
    <property type="evidence" value="ECO:0007669"/>
    <property type="project" value="UniProtKB-SubCell"/>
</dbReference>
<comment type="catalytic activity">
    <reaction evidence="10 11">
        <text>tRNA(Ile) + L-isoleucine + ATP = L-isoleucyl-tRNA(Ile) + AMP + diphosphate</text>
        <dbReference type="Rhea" id="RHEA:11060"/>
        <dbReference type="Rhea" id="RHEA-COMP:9666"/>
        <dbReference type="Rhea" id="RHEA-COMP:9695"/>
        <dbReference type="ChEBI" id="CHEBI:30616"/>
        <dbReference type="ChEBI" id="CHEBI:33019"/>
        <dbReference type="ChEBI" id="CHEBI:58045"/>
        <dbReference type="ChEBI" id="CHEBI:78442"/>
        <dbReference type="ChEBI" id="CHEBI:78528"/>
        <dbReference type="ChEBI" id="CHEBI:456215"/>
        <dbReference type="EC" id="6.1.1.5"/>
    </reaction>
</comment>
<evidence type="ECO:0000256" key="1">
    <source>
        <dbReference type="ARBA" id="ARBA00022490"/>
    </source>
</evidence>
<evidence type="ECO:0000256" key="10">
    <source>
        <dbReference type="ARBA" id="ARBA00048359"/>
    </source>
</evidence>
<dbReference type="InterPro" id="IPR002300">
    <property type="entry name" value="aa-tRNA-synth_Ia"/>
</dbReference>
<dbReference type="PANTHER" id="PTHR42780:SF1">
    <property type="entry name" value="ISOLEUCINE--TRNA LIGASE, CYTOPLASMIC"/>
    <property type="match status" value="1"/>
</dbReference>
<reference evidence="14 15" key="1">
    <citation type="journal article" date="2011" name="Stand. Genomic Sci.">
        <title>Complete genome sequence of Marivirga tractuosa type strain (H-43).</title>
        <authorList>
            <person name="Pagani I."/>
            <person name="Chertkov O."/>
            <person name="Lapidus A."/>
            <person name="Lucas S."/>
            <person name="Del Rio T.G."/>
            <person name="Tice H."/>
            <person name="Copeland A."/>
            <person name="Cheng J.F."/>
            <person name="Nolan M."/>
            <person name="Saunders E."/>
            <person name="Pitluck S."/>
            <person name="Held B."/>
            <person name="Goodwin L."/>
            <person name="Liolios K."/>
            <person name="Ovchinikova G."/>
            <person name="Ivanova N."/>
            <person name="Mavromatis K."/>
            <person name="Pati A."/>
            <person name="Chen A."/>
            <person name="Palaniappan K."/>
            <person name="Land M."/>
            <person name="Hauser L."/>
            <person name="Jeffries C.D."/>
            <person name="Detter J.C."/>
            <person name="Han C."/>
            <person name="Tapia R."/>
            <person name="Ngatchou-Djao O.D."/>
            <person name="Rohde M."/>
            <person name="Goker M."/>
            <person name="Spring S."/>
            <person name="Sikorski J."/>
            <person name="Woyke T."/>
            <person name="Bristow J."/>
            <person name="Eisen J.A."/>
            <person name="Markowitz V."/>
            <person name="Hugenholtz P."/>
            <person name="Klenk H.P."/>
            <person name="Kyrpides N.C."/>
        </authorList>
    </citation>
    <scope>NUCLEOTIDE SEQUENCE [LARGE SCALE GENOMIC DNA]</scope>
    <source>
        <strain evidence="15">ATCC 23168 / DSM 4126 / NBRC 15989 / NCIMB 1408 / VKM B-1430 / H-43</strain>
    </source>
</reference>
<dbReference type="InterPro" id="IPR023586">
    <property type="entry name" value="Ile-tRNA-ligase_type2"/>
</dbReference>
<dbReference type="InterPro" id="IPR009008">
    <property type="entry name" value="Val/Leu/Ile-tRNA-synth_edit"/>
</dbReference>
<keyword evidence="2 11" id="KW-0436">Ligase</keyword>
<dbReference type="InterPro" id="IPR002301">
    <property type="entry name" value="Ile-tRNA-ligase"/>
</dbReference>
<dbReference type="GO" id="GO:0002161">
    <property type="term" value="F:aminoacyl-tRNA deacylase activity"/>
    <property type="evidence" value="ECO:0007669"/>
    <property type="project" value="InterPro"/>
</dbReference>
<dbReference type="Pfam" id="PF19302">
    <property type="entry name" value="DUF5915"/>
    <property type="match status" value="1"/>
</dbReference>